<keyword evidence="4" id="KW-1185">Reference proteome</keyword>
<sequence>MKKFVLPILLLAVLVIAGCSSSQSSSAKTEKESSVQKEEDKVTPITYKLFFPSEQHFQDFKQAVKDGDLEFAFIQAEPQLDYAYFGKKTIYPEEKFEVKSLTKYKSDVYDTNYPIAVDGQHDFYFDRKSTDEQFYEVTKEELKIAEKLVKIQSHEPVGARNPDNIDADFASTEENFEGYEGVYDIYGSVLSMYHGVYEGYSGAYMDLENRIVPSAGVHNTLNIELADSIYDKRENIEGLVVINNTDEEAFDKLEVMEAIVGLQDRKQALEDARNNAIYERDSFEKIYDFYKALAEYKGESNEFQYERPLDTAYLKEYKDGYNTYLEKVEKEQKRLESLIDEVKKSKFSFLLEE</sequence>
<feature type="coiled-coil region" evidence="1">
    <location>
        <begin position="314"/>
        <end position="345"/>
    </location>
</feature>
<name>A0A285N1I1_9BACI</name>
<keyword evidence="1" id="KW-0175">Coiled coil</keyword>
<proteinExistence type="predicted"/>
<dbReference type="RefSeq" id="WP_097038634.1">
    <property type="nucleotide sequence ID" value="NZ_OBEK01000001.1"/>
</dbReference>
<feature type="signal peptide" evidence="2">
    <location>
        <begin position="1"/>
        <end position="27"/>
    </location>
</feature>
<keyword evidence="2" id="KW-0732">Signal</keyword>
<evidence type="ECO:0000313" key="4">
    <source>
        <dbReference type="Proteomes" id="UP000219356"/>
    </source>
</evidence>
<dbReference type="Proteomes" id="UP000219356">
    <property type="component" value="Unassembled WGS sequence"/>
</dbReference>
<evidence type="ECO:0000256" key="1">
    <source>
        <dbReference type="SAM" id="Coils"/>
    </source>
</evidence>
<dbReference type="PROSITE" id="PS51257">
    <property type="entry name" value="PROKAR_LIPOPROTEIN"/>
    <property type="match status" value="1"/>
</dbReference>
<reference evidence="4" key="1">
    <citation type="submission" date="2017-09" db="EMBL/GenBank/DDBJ databases">
        <authorList>
            <person name="Varghese N."/>
            <person name="Submissions S."/>
        </authorList>
    </citation>
    <scope>NUCLEOTIDE SEQUENCE [LARGE SCALE GENOMIC DNA]</scope>
    <source>
        <strain evidence="4">CGMCC 1.8913</strain>
    </source>
</reference>
<organism evidence="3 4">
    <name type="scientific">Terribacillus aidingensis</name>
    <dbReference type="NCBI Taxonomy" id="586416"/>
    <lineage>
        <taxon>Bacteria</taxon>
        <taxon>Bacillati</taxon>
        <taxon>Bacillota</taxon>
        <taxon>Bacilli</taxon>
        <taxon>Bacillales</taxon>
        <taxon>Bacillaceae</taxon>
        <taxon>Terribacillus</taxon>
    </lineage>
</organism>
<gene>
    <name evidence="3" type="ORF">SAMN05421503_0331</name>
</gene>
<feature type="chain" id="PRO_5012334696" evidence="2">
    <location>
        <begin position="28"/>
        <end position="353"/>
    </location>
</feature>
<dbReference type="AlphaFoldDB" id="A0A285N1I1"/>
<protein>
    <submittedName>
        <fullName evidence="3">Uncharacterized protein</fullName>
    </submittedName>
</protein>
<dbReference type="EMBL" id="OBEK01000001">
    <property type="protein sequence ID" value="SNZ03324.1"/>
    <property type="molecule type" value="Genomic_DNA"/>
</dbReference>
<evidence type="ECO:0000256" key="2">
    <source>
        <dbReference type="SAM" id="SignalP"/>
    </source>
</evidence>
<evidence type="ECO:0000313" key="3">
    <source>
        <dbReference type="EMBL" id="SNZ03324.1"/>
    </source>
</evidence>
<accession>A0A285N1I1</accession>
<dbReference type="OrthoDB" id="9799526at2"/>